<dbReference type="Proteomes" id="UP000234681">
    <property type="component" value="Chromosome 10"/>
</dbReference>
<proteinExistence type="predicted"/>
<protein>
    <submittedName>
        <fullName evidence="1">RCG35187</fullName>
    </submittedName>
</protein>
<evidence type="ECO:0000313" key="1">
    <source>
        <dbReference type="EMBL" id="EDM04496.1"/>
    </source>
</evidence>
<name>A6HEP1_RAT</name>
<sequence length="27" mass="3287">MKARTVKYGFLLRKMSISFRVFPLLHF</sequence>
<dbReference type="EMBL" id="CH473948">
    <property type="protein sequence ID" value="EDM04496.1"/>
    <property type="molecule type" value="Genomic_DNA"/>
</dbReference>
<accession>A6HEP1</accession>
<evidence type="ECO:0000313" key="2">
    <source>
        <dbReference type="Proteomes" id="UP000234681"/>
    </source>
</evidence>
<gene>
    <name evidence="1" type="ORF">rCG_35187</name>
</gene>
<organism evidence="1 2">
    <name type="scientific">Rattus norvegicus</name>
    <name type="common">Rat</name>
    <dbReference type="NCBI Taxonomy" id="10116"/>
    <lineage>
        <taxon>Eukaryota</taxon>
        <taxon>Metazoa</taxon>
        <taxon>Chordata</taxon>
        <taxon>Craniata</taxon>
        <taxon>Vertebrata</taxon>
        <taxon>Euteleostomi</taxon>
        <taxon>Mammalia</taxon>
        <taxon>Eutheria</taxon>
        <taxon>Euarchontoglires</taxon>
        <taxon>Glires</taxon>
        <taxon>Rodentia</taxon>
        <taxon>Myomorpha</taxon>
        <taxon>Muroidea</taxon>
        <taxon>Muridae</taxon>
        <taxon>Murinae</taxon>
        <taxon>Rattus</taxon>
    </lineage>
</organism>
<reference evidence="1 2" key="1">
    <citation type="submission" date="2005-07" db="EMBL/GenBank/DDBJ databases">
        <authorList>
            <person name="Mural R.J."/>
            <person name="Li P.W."/>
            <person name="Adams M.D."/>
            <person name="Amanatides P.G."/>
            <person name="Baden-Tillson H."/>
            <person name="Barnstead M."/>
            <person name="Chin S.H."/>
            <person name="Dew I."/>
            <person name="Evans C.A."/>
            <person name="Ferriera S."/>
            <person name="Flanigan M."/>
            <person name="Fosler C."/>
            <person name="Glodek A."/>
            <person name="Gu Z."/>
            <person name="Holt R.A."/>
            <person name="Jennings D."/>
            <person name="Kraft C.L."/>
            <person name="Lu F."/>
            <person name="Nguyen T."/>
            <person name="Nusskern D.R."/>
            <person name="Pfannkoch C.M."/>
            <person name="Sitter C."/>
            <person name="Sutton G.G."/>
            <person name="Venter J.C."/>
            <person name="Wang Z."/>
            <person name="Woodage T."/>
            <person name="Zheng X.H."/>
            <person name="Zhong F."/>
        </authorList>
    </citation>
    <scope>NUCLEOTIDE SEQUENCE [LARGE SCALE GENOMIC DNA]</scope>
    <source>
        <strain>BN</strain>
        <strain evidence="2">Sprague-Dawley</strain>
    </source>
</reference>
<dbReference type="AlphaFoldDB" id="A6HEP1"/>